<dbReference type="InterPro" id="IPR035917">
    <property type="entry name" value="YjbQ-like_sf"/>
</dbReference>
<dbReference type="EMBL" id="OFSM01000007">
    <property type="protein sequence ID" value="SOY28973.1"/>
    <property type="molecule type" value="Genomic_DNA"/>
</dbReference>
<dbReference type="AlphaFoldDB" id="A0A2K4ZES8"/>
<name>A0A2K4ZES8_9FIRM</name>
<sequence>MLKKEIVVKTEKQFISLKSEINELIKDEMGMGIVNVFVAHTTCAIKVMEGEILLLSDVQDYLAKTWPKDGGYRHDMIGIRNVPINERINGFSHMRQLFFSSDANIPCQDGRMQLGQWQDVFLIEFDPARERKVIITYYS</sequence>
<evidence type="ECO:0000313" key="2">
    <source>
        <dbReference type="EMBL" id="SOY28973.1"/>
    </source>
</evidence>
<accession>A0A2K4ZES8</accession>
<dbReference type="SUPFAM" id="SSF111038">
    <property type="entry name" value="YjbQ-like"/>
    <property type="match status" value="1"/>
</dbReference>
<evidence type="ECO:0000313" key="3">
    <source>
        <dbReference type="Proteomes" id="UP000236311"/>
    </source>
</evidence>
<dbReference type="RefSeq" id="WP_103239034.1">
    <property type="nucleotide sequence ID" value="NZ_JANJZD010000022.1"/>
</dbReference>
<dbReference type="Proteomes" id="UP000236311">
    <property type="component" value="Unassembled WGS sequence"/>
</dbReference>
<gene>
    <name evidence="2" type="ORF">AMURIS_01688</name>
</gene>
<dbReference type="Pfam" id="PF01894">
    <property type="entry name" value="YjbQ"/>
    <property type="match status" value="1"/>
</dbReference>
<dbReference type="OrthoDB" id="9801725at2"/>
<dbReference type="PANTHER" id="PTHR30615">
    <property type="entry name" value="UNCHARACTERIZED PROTEIN YJBQ-RELATED"/>
    <property type="match status" value="1"/>
</dbReference>
<organism evidence="2 3">
    <name type="scientific">Acetatifactor muris</name>
    <dbReference type="NCBI Taxonomy" id="879566"/>
    <lineage>
        <taxon>Bacteria</taxon>
        <taxon>Bacillati</taxon>
        <taxon>Bacillota</taxon>
        <taxon>Clostridia</taxon>
        <taxon>Lachnospirales</taxon>
        <taxon>Lachnospiraceae</taxon>
        <taxon>Acetatifactor</taxon>
    </lineage>
</organism>
<dbReference type="PANTHER" id="PTHR30615:SF8">
    <property type="entry name" value="UPF0047 PROTEIN C4A8.02C"/>
    <property type="match status" value="1"/>
</dbReference>
<dbReference type="PIRSF" id="PIRSF004681">
    <property type="entry name" value="UCP004681"/>
    <property type="match status" value="1"/>
</dbReference>
<protein>
    <recommendedName>
        <fullName evidence="4">Secondary thiamine-phosphate synthase enzyme</fullName>
    </recommendedName>
</protein>
<proteinExistence type="inferred from homology"/>
<evidence type="ECO:0008006" key="4">
    <source>
        <dbReference type="Google" id="ProtNLM"/>
    </source>
</evidence>
<reference evidence="2 3" key="1">
    <citation type="submission" date="2018-01" db="EMBL/GenBank/DDBJ databases">
        <authorList>
            <person name="Gaut B.S."/>
            <person name="Morton B.R."/>
            <person name="Clegg M.T."/>
            <person name="Duvall M.R."/>
        </authorList>
    </citation>
    <scope>NUCLEOTIDE SEQUENCE [LARGE SCALE GENOMIC DNA]</scope>
    <source>
        <strain evidence="2">GP69</strain>
    </source>
</reference>
<dbReference type="NCBIfam" id="TIGR00149">
    <property type="entry name" value="TIGR00149_YjbQ"/>
    <property type="match status" value="1"/>
</dbReference>
<keyword evidence="3" id="KW-1185">Reference proteome</keyword>
<comment type="similarity">
    <text evidence="1">Belongs to the UPF0047 family.</text>
</comment>
<evidence type="ECO:0000256" key="1">
    <source>
        <dbReference type="ARBA" id="ARBA00005534"/>
    </source>
</evidence>
<dbReference type="Gene3D" id="2.60.120.460">
    <property type="entry name" value="YjbQ-like"/>
    <property type="match status" value="1"/>
</dbReference>
<dbReference type="InterPro" id="IPR001602">
    <property type="entry name" value="UPF0047_YjbQ-like"/>
</dbReference>